<organism evidence="2 3">
    <name type="scientific">Protopolystoma xenopodis</name>
    <dbReference type="NCBI Taxonomy" id="117903"/>
    <lineage>
        <taxon>Eukaryota</taxon>
        <taxon>Metazoa</taxon>
        <taxon>Spiralia</taxon>
        <taxon>Lophotrochozoa</taxon>
        <taxon>Platyhelminthes</taxon>
        <taxon>Monogenea</taxon>
        <taxon>Polyopisthocotylea</taxon>
        <taxon>Polystomatidea</taxon>
        <taxon>Polystomatidae</taxon>
        <taxon>Protopolystoma</taxon>
    </lineage>
</organism>
<dbReference type="Proteomes" id="UP000784294">
    <property type="component" value="Unassembled WGS sequence"/>
</dbReference>
<name>A0A3S5FE96_9PLAT</name>
<proteinExistence type="predicted"/>
<feature type="compositionally biased region" description="Polar residues" evidence="1">
    <location>
        <begin position="86"/>
        <end position="100"/>
    </location>
</feature>
<feature type="region of interest" description="Disordered" evidence="1">
    <location>
        <begin position="83"/>
        <end position="107"/>
    </location>
</feature>
<dbReference type="AlphaFoldDB" id="A0A3S5FE96"/>
<evidence type="ECO:0000256" key="1">
    <source>
        <dbReference type="SAM" id="MobiDB-lite"/>
    </source>
</evidence>
<gene>
    <name evidence="2" type="ORF">PXEA_LOCUS17372</name>
</gene>
<dbReference type="EMBL" id="CAAALY010064878">
    <property type="protein sequence ID" value="VEL23932.1"/>
    <property type="molecule type" value="Genomic_DNA"/>
</dbReference>
<accession>A0A3S5FE96</accession>
<sequence>MVCLIPFSITFILGQVSQFPGIFRLRVFADDYSSPDSSIDLTVRRAEALQTPSYLSSASHSHQQQPQADAGFSYLSHQDNVKKSRNSNSWAEKSVQGQTSAKDEDSTLEVEDDFFGSQIIGSAVGNNEPRVANPMQTEQSRWRRAPRNFMKFGDFSGPRDDAEPLVDYEIGVFEEKKFQVTIFHISPLIILKLLSNQAYLIRALMPVTLQTKA</sequence>
<keyword evidence="3" id="KW-1185">Reference proteome</keyword>
<evidence type="ECO:0000313" key="2">
    <source>
        <dbReference type="EMBL" id="VEL23932.1"/>
    </source>
</evidence>
<reference evidence="2" key="1">
    <citation type="submission" date="2018-11" db="EMBL/GenBank/DDBJ databases">
        <authorList>
            <consortium name="Pathogen Informatics"/>
        </authorList>
    </citation>
    <scope>NUCLEOTIDE SEQUENCE</scope>
</reference>
<evidence type="ECO:0000313" key="3">
    <source>
        <dbReference type="Proteomes" id="UP000784294"/>
    </source>
</evidence>
<comment type="caution">
    <text evidence="2">The sequence shown here is derived from an EMBL/GenBank/DDBJ whole genome shotgun (WGS) entry which is preliminary data.</text>
</comment>
<protein>
    <submittedName>
        <fullName evidence="2">Uncharacterized protein</fullName>
    </submittedName>
</protein>